<evidence type="ECO:0000313" key="4">
    <source>
        <dbReference type="Proteomes" id="UP000011715"/>
    </source>
</evidence>
<evidence type="ECO:0000256" key="1">
    <source>
        <dbReference type="SAM" id="MobiDB-lite"/>
    </source>
</evidence>
<dbReference type="EnsemblFungi" id="MAPG_04120T0">
    <property type="protein sequence ID" value="MAPG_04120T0"/>
    <property type="gene ID" value="MAPG_04120"/>
</dbReference>
<reference evidence="4" key="2">
    <citation type="submission" date="2010-05" db="EMBL/GenBank/DDBJ databases">
        <title>The genome sequence of Magnaporthe poae strain ATCC 64411.</title>
        <authorList>
            <person name="Ma L.-J."/>
            <person name="Dead R."/>
            <person name="Young S."/>
            <person name="Zeng Q."/>
            <person name="Koehrsen M."/>
            <person name="Alvarado L."/>
            <person name="Berlin A."/>
            <person name="Chapman S.B."/>
            <person name="Chen Z."/>
            <person name="Freedman E."/>
            <person name="Gellesch M."/>
            <person name="Goldberg J."/>
            <person name="Griggs A."/>
            <person name="Gujja S."/>
            <person name="Heilman E.R."/>
            <person name="Heiman D."/>
            <person name="Hepburn T."/>
            <person name="Howarth C."/>
            <person name="Jen D."/>
            <person name="Larson L."/>
            <person name="Mehta T."/>
            <person name="Neiman D."/>
            <person name="Pearson M."/>
            <person name="Roberts A."/>
            <person name="Saif S."/>
            <person name="Shea T."/>
            <person name="Shenoy N."/>
            <person name="Sisk P."/>
            <person name="Stolte C."/>
            <person name="Sykes S."/>
            <person name="Walk T."/>
            <person name="White J."/>
            <person name="Yandava C."/>
            <person name="Haas B."/>
            <person name="Nusbaum C."/>
            <person name="Birren B."/>
        </authorList>
    </citation>
    <scope>NUCLEOTIDE SEQUENCE [LARGE SCALE GENOMIC DNA]</scope>
    <source>
        <strain evidence="4">ATCC 64411 / 73-15</strain>
    </source>
</reference>
<accession>A0A0C4DVV7</accession>
<protein>
    <submittedName>
        <fullName evidence="2 3">Uncharacterized protein</fullName>
    </submittedName>
</protein>
<reference evidence="3" key="4">
    <citation type="journal article" date="2015" name="G3 (Bethesda)">
        <title>Genome sequences of three phytopathogenic species of the Magnaporthaceae family of fungi.</title>
        <authorList>
            <person name="Okagaki L.H."/>
            <person name="Nunes C.C."/>
            <person name="Sailsbery J."/>
            <person name="Clay B."/>
            <person name="Brown D."/>
            <person name="John T."/>
            <person name="Oh Y."/>
            <person name="Young N."/>
            <person name="Fitzgerald M."/>
            <person name="Haas B.J."/>
            <person name="Zeng Q."/>
            <person name="Young S."/>
            <person name="Adiconis X."/>
            <person name="Fan L."/>
            <person name="Levin J.Z."/>
            <person name="Mitchell T.K."/>
            <person name="Okubara P.A."/>
            <person name="Farman M.L."/>
            <person name="Kohn L.M."/>
            <person name="Birren B."/>
            <person name="Ma L.-J."/>
            <person name="Dean R.A."/>
        </authorList>
    </citation>
    <scope>NUCLEOTIDE SEQUENCE</scope>
    <source>
        <strain evidence="3">ATCC 64411 / 73-15</strain>
    </source>
</reference>
<reference evidence="2" key="3">
    <citation type="submission" date="2011-03" db="EMBL/GenBank/DDBJ databases">
        <title>Annotation of Magnaporthe poae ATCC 64411.</title>
        <authorList>
            <person name="Ma L.-J."/>
            <person name="Dead R."/>
            <person name="Young S.K."/>
            <person name="Zeng Q."/>
            <person name="Gargeya S."/>
            <person name="Fitzgerald M."/>
            <person name="Haas B."/>
            <person name="Abouelleil A."/>
            <person name="Alvarado L."/>
            <person name="Arachchi H.M."/>
            <person name="Berlin A."/>
            <person name="Brown A."/>
            <person name="Chapman S.B."/>
            <person name="Chen Z."/>
            <person name="Dunbar C."/>
            <person name="Freedman E."/>
            <person name="Gearin G."/>
            <person name="Gellesch M."/>
            <person name="Goldberg J."/>
            <person name="Griggs A."/>
            <person name="Gujja S."/>
            <person name="Heiman D."/>
            <person name="Howarth C."/>
            <person name="Larson L."/>
            <person name="Lui A."/>
            <person name="MacDonald P.J.P."/>
            <person name="Mehta T."/>
            <person name="Montmayeur A."/>
            <person name="Murphy C."/>
            <person name="Neiman D."/>
            <person name="Pearson M."/>
            <person name="Priest M."/>
            <person name="Roberts A."/>
            <person name="Saif S."/>
            <person name="Shea T."/>
            <person name="Shenoy N."/>
            <person name="Sisk P."/>
            <person name="Stolte C."/>
            <person name="Sykes S."/>
            <person name="Yandava C."/>
            <person name="Wortman J."/>
            <person name="Nusbaum C."/>
            <person name="Birren B."/>
        </authorList>
    </citation>
    <scope>NUCLEOTIDE SEQUENCE</scope>
    <source>
        <strain evidence="2">ATCC 64411</strain>
    </source>
</reference>
<sequence>MAALQSPPTAVKAPSRNFGPQILTALRKDGGSEKITHDNGPTRQLCPEPLLVTSDSLQSFKARLSSIPPVVDFNQAHAPGDASIIPPCRRGADHRGRSLYGQGRVPEKPSLGARARTVRKVRTGRSREVLGNVTAHACI</sequence>
<organism evidence="3 4">
    <name type="scientific">Magnaporthiopsis poae (strain ATCC 64411 / 73-15)</name>
    <name type="common">Kentucky bluegrass fungus</name>
    <name type="synonym">Magnaporthe poae</name>
    <dbReference type="NCBI Taxonomy" id="644358"/>
    <lineage>
        <taxon>Eukaryota</taxon>
        <taxon>Fungi</taxon>
        <taxon>Dikarya</taxon>
        <taxon>Ascomycota</taxon>
        <taxon>Pezizomycotina</taxon>
        <taxon>Sordariomycetes</taxon>
        <taxon>Sordariomycetidae</taxon>
        <taxon>Magnaporthales</taxon>
        <taxon>Magnaporthaceae</taxon>
        <taxon>Magnaporthiopsis</taxon>
    </lineage>
</organism>
<evidence type="ECO:0000313" key="3">
    <source>
        <dbReference type="EnsemblFungi" id="MAPG_04120T0"/>
    </source>
</evidence>
<name>A0A0C4DVV7_MAGP6</name>
<proteinExistence type="predicted"/>
<dbReference type="VEuPathDB" id="FungiDB:MAPG_04120"/>
<dbReference type="EMBL" id="GL876968">
    <property type="protein sequence ID" value="KLU85088.1"/>
    <property type="molecule type" value="Genomic_DNA"/>
</dbReference>
<gene>
    <name evidence="2" type="ORF">MAPG_04120</name>
</gene>
<evidence type="ECO:0000313" key="2">
    <source>
        <dbReference type="EMBL" id="KLU85088.1"/>
    </source>
</evidence>
<feature type="region of interest" description="Disordered" evidence="1">
    <location>
        <begin position="78"/>
        <end position="105"/>
    </location>
</feature>
<keyword evidence="4" id="KW-1185">Reference proteome</keyword>
<dbReference type="AlphaFoldDB" id="A0A0C4DVV7"/>
<reference evidence="3" key="5">
    <citation type="submission" date="2015-06" db="UniProtKB">
        <authorList>
            <consortium name="EnsemblFungi"/>
        </authorList>
    </citation>
    <scope>IDENTIFICATION</scope>
    <source>
        <strain evidence="3">ATCC 64411</strain>
    </source>
</reference>
<dbReference type="Proteomes" id="UP000011715">
    <property type="component" value="Unassembled WGS sequence"/>
</dbReference>
<dbReference type="EMBL" id="ADBL01000973">
    <property type="status" value="NOT_ANNOTATED_CDS"/>
    <property type="molecule type" value="Genomic_DNA"/>
</dbReference>
<reference evidence="2" key="1">
    <citation type="submission" date="2010-05" db="EMBL/GenBank/DDBJ databases">
        <title>The Genome Sequence of Magnaporthe poae strain ATCC 64411.</title>
        <authorList>
            <consortium name="The Broad Institute Genome Sequencing Platform"/>
            <consortium name="Broad Institute Genome Sequencing Center for Infectious Disease"/>
            <person name="Ma L.-J."/>
            <person name="Dead R."/>
            <person name="Young S."/>
            <person name="Zeng Q."/>
            <person name="Koehrsen M."/>
            <person name="Alvarado L."/>
            <person name="Berlin A."/>
            <person name="Chapman S.B."/>
            <person name="Chen Z."/>
            <person name="Freedman E."/>
            <person name="Gellesch M."/>
            <person name="Goldberg J."/>
            <person name="Griggs A."/>
            <person name="Gujja S."/>
            <person name="Heilman E.R."/>
            <person name="Heiman D."/>
            <person name="Hepburn T."/>
            <person name="Howarth C."/>
            <person name="Jen D."/>
            <person name="Larson L."/>
            <person name="Mehta T."/>
            <person name="Neiman D."/>
            <person name="Pearson M."/>
            <person name="Roberts A."/>
            <person name="Saif S."/>
            <person name="Shea T."/>
            <person name="Shenoy N."/>
            <person name="Sisk P."/>
            <person name="Stolte C."/>
            <person name="Sykes S."/>
            <person name="Walk T."/>
            <person name="White J."/>
            <person name="Yandava C."/>
            <person name="Haas B."/>
            <person name="Nusbaum C."/>
            <person name="Birren B."/>
        </authorList>
    </citation>
    <scope>NUCLEOTIDE SEQUENCE</scope>
    <source>
        <strain evidence="2">ATCC 64411</strain>
    </source>
</reference>